<dbReference type="PANTHER" id="PTHR30126:SF39">
    <property type="entry name" value="HTH-TYPE TRANSCRIPTIONAL REGULATOR CYSL"/>
    <property type="match status" value="1"/>
</dbReference>
<dbReference type="InterPro" id="IPR036388">
    <property type="entry name" value="WH-like_DNA-bd_sf"/>
</dbReference>
<dbReference type="SUPFAM" id="SSF46785">
    <property type="entry name" value="Winged helix' DNA-binding domain"/>
    <property type="match status" value="1"/>
</dbReference>
<comment type="similarity">
    <text evidence="1">Belongs to the LysR transcriptional regulatory family.</text>
</comment>
<dbReference type="Gene3D" id="3.40.190.10">
    <property type="entry name" value="Periplasmic binding protein-like II"/>
    <property type="match status" value="2"/>
</dbReference>
<dbReference type="SUPFAM" id="SSF53850">
    <property type="entry name" value="Periplasmic binding protein-like II"/>
    <property type="match status" value="1"/>
</dbReference>
<evidence type="ECO:0000313" key="7">
    <source>
        <dbReference type="Proteomes" id="UP000253509"/>
    </source>
</evidence>
<dbReference type="PROSITE" id="PS50931">
    <property type="entry name" value="HTH_LYSR"/>
    <property type="match status" value="1"/>
</dbReference>
<evidence type="ECO:0000256" key="2">
    <source>
        <dbReference type="ARBA" id="ARBA00023015"/>
    </source>
</evidence>
<feature type="domain" description="HTH lysR-type" evidence="5">
    <location>
        <begin position="8"/>
        <end position="66"/>
    </location>
</feature>
<dbReference type="PANTHER" id="PTHR30126">
    <property type="entry name" value="HTH-TYPE TRANSCRIPTIONAL REGULATOR"/>
    <property type="match status" value="1"/>
</dbReference>
<dbReference type="EMBL" id="QNSB01000004">
    <property type="protein sequence ID" value="RBP72123.1"/>
    <property type="molecule type" value="Genomic_DNA"/>
</dbReference>
<comment type="caution">
    <text evidence="6">The sequence shown here is derived from an EMBL/GenBank/DDBJ whole genome shotgun (WGS) entry which is preliminary data.</text>
</comment>
<keyword evidence="4" id="KW-0804">Transcription</keyword>
<dbReference type="GO" id="GO:0000976">
    <property type="term" value="F:transcription cis-regulatory region binding"/>
    <property type="evidence" value="ECO:0007669"/>
    <property type="project" value="TreeGrafter"/>
</dbReference>
<evidence type="ECO:0000259" key="5">
    <source>
        <dbReference type="PROSITE" id="PS50931"/>
    </source>
</evidence>
<dbReference type="GO" id="GO:0003700">
    <property type="term" value="F:DNA-binding transcription factor activity"/>
    <property type="evidence" value="ECO:0007669"/>
    <property type="project" value="InterPro"/>
</dbReference>
<protein>
    <submittedName>
        <fullName evidence="6">DNA-binding transcriptional LysR family regulator</fullName>
    </submittedName>
</protein>
<dbReference type="Proteomes" id="UP000253509">
    <property type="component" value="Unassembled WGS sequence"/>
</dbReference>
<evidence type="ECO:0000256" key="3">
    <source>
        <dbReference type="ARBA" id="ARBA00023125"/>
    </source>
</evidence>
<dbReference type="PRINTS" id="PR00039">
    <property type="entry name" value="HTHLYSR"/>
</dbReference>
<organism evidence="6 7">
    <name type="scientific">Brevibacterium celere</name>
    <dbReference type="NCBI Taxonomy" id="225845"/>
    <lineage>
        <taxon>Bacteria</taxon>
        <taxon>Bacillati</taxon>
        <taxon>Actinomycetota</taxon>
        <taxon>Actinomycetes</taxon>
        <taxon>Micrococcales</taxon>
        <taxon>Brevibacteriaceae</taxon>
        <taxon>Brevibacterium</taxon>
    </lineage>
</organism>
<evidence type="ECO:0000256" key="4">
    <source>
        <dbReference type="ARBA" id="ARBA00023163"/>
    </source>
</evidence>
<evidence type="ECO:0000313" key="6">
    <source>
        <dbReference type="EMBL" id="RBP72123.1"/>
    </source>
</evidence>
<accession>A0A366ILP9</accession>
<dbReference type="AlphaFoldDB" id="A0A366ILP9"/>
<name>A0A366ILP9_9MICO</name>
<evidence type="ECO:0000256" key="1">
    <source>
        <dbReference type="ARBA" id="ARBA00009437"/>
    </source>
</evidence>
<sequence length="301" mass="31647">MRNMQDWPELQALGLLVALKSSARSIGQAAAAVGLAQPNASRSLRALERDLGVPLLRRSPRGSELTVEGEAVAGWAAEVIEAYSNLNAGARAIQDARAGTVRIRASLTVAEYLLPAHLVTLHARRPDIEVGLTVENSAAVLAAVRERRCDFGLVESLTLPAGFRAEVIGRDRLLIAAAPGFAGAWTTPLDSAGLSAVPLLVREQGSGTREVIDAALAGHGGPRIAGEYGSNSALKVAAATGLAPIVLSELALRDEIRAGRLVALPVDDGVRLDRVLHAVWLPDRRLTPGARTVLEHIVAAR</sequence>
<reference evidence="6 7" key="1">
    <citation type="submission" date="2018-06" db="EMBL/GenBank/DDBJ databases">
        <title>Freshwater and sediment microbial communities from various areas in North America, analyzing microbe dynamics in response to fracking.</title>
        <authorList>
            <person name="Lamendella R."/>
        </authorList>
    </citation>
    <scope>NUCLEOTIDE SEQUENCE [LARGE SCALE GENOMIC DNA]</scope>
    <source>
        <strain evidence="6 7">3b_TX</strain>
    </source>
</reference>
<dbReference type="Pfam" id="PF00126">
    <property type="entry name" value="HTH_1"/>
    <property type="match status" value="1"/>
</dbReference>
<dbReference type="InterPro" id="IPR005119">
    <property type="entry name" value="LysR_subst-bd"/>
</dbReference>
<dbReference type="Pfam" id="PF03466">
    <property type="entry name" value="LysR_substrate"/>
    <property type="match status" value="1"/>
</dbReference>
<dbReference type="RefSeq" id="WP_113903905.1">
    <property type="nucleotide sequence ID" value="NZ_QNSB01000004.1"/>
</dbReference>
<keyword evidence="3 6" id="KW-0238">DNA-binding</keyword>
<gene>
    <name evidence="6" type="ORF">DFO65_10478</name>
</gene>
<dbReference type="Gene3D" id="1.10.10.10">
    <property type="entry name" value="Winged helix-like DNA-binding domain superfamily/Winged helix DNA-binding domain"/>
    <property type="match status" value="1"/>
</dbReference>
<keyword evidence="2" id="KW-0805">Transcription regulation</keyword>
<keyword evidence="7" id="KW-1185">Reference proteome</keyword>
<proteinExistence type="inferred from homology"/>
<dbReference type="InterPro" id="IPR000847">
    <property type="entry name" value="LysR_HTH_N"/>
</dbReference>
<dbReference type="InterPro" id="IPR036390">
    <property type="entry name" value="WH_DNA-bd_sf"/>
</dbReference>